<proteinExistence type="predicted"/>
<reference evidence="4" key="1">
    <citation type="submission" date="2023-01" db="EMBL/GenBank/DDBJ databases">
        <title>The diversity of Class Acidimicrobiia in South China Sea sediment environments and the proposal of Iamia marina sp. nov., a novel species of the genus Iamia.</title>
        <authorList>
            <person name="He Y."/>
            <person name="Tian X."/>
        </authorList>
    </citation>
    <scope>NUCLEOTIDE SEQUENCE</scope>
    <source>
        <strain evidence="4">DSM 19957</strain>
    </source>
</reference>
<dbReference type="KEGG" id="ima:PO878_17320"/>
<keyword evidence="1" id="KW-0808">Transferase</keyword>
<evidence type="ECO:0000313" key="5">
    <source>
        <dbReference type="Proteomes" id="UP001216390"/>
    </source>
</evidence>
<feature type="domain" description="Histidine kinase/HSP90-like ATPase" evidence="3">
    <location>
        <begin position="8"/>
        <end position="106"/>
    </location>
</feature>
<keyword evidence="4" id="KW-0067">ATP-binding</keyword>
<dbReference type="InterPro" id="IPR003594">
    <property type="entry name" value="HATPase_dom"/>
</dbReference>
<dbReference type="PANTHER" id="PTHR35526:SF3">
    <property type="entry name" value="ANTI-SIGMA-F FACTOR RSBW"/>
    <property type="match status" value="1"/>
</dbReference>
<dbReference type="RefSeq" id="WP_272735787.1">
    <property type="nucleotide sequence ID" value="NZ_CP116942.1"/>
</dbReference>
<gene>
    <name evidence="4" type="ORF">PO878_17320</name>
</gene>
<sequence>MTAAAIGRSFAAETLVGFKGTWAQDCVLLVSELCTNAVLHGTGALHLRVLAVPGWVRVEVQDGSDLIPAARAYSERASTGRGIALVEALAADWGVHHVPSGKLVWFELGDRPDDVEAPLTEDRPREQVTIALLGAPIELVKSAMEHGESLLRDLMYVVLAGDLAERFPDGWTPPTLDLSPVLDVVGAAVGPAADLQIPLTEEAGNAARDRLAMVEFADGLARQGILLSPPSSVEIAACRRWALGEIHAQLAGAKPRPWQPPAGGDAQEAHEPLP</sequence>
<dbReference type="SUPFAM" id="SSF55874">
    <property type="entry name" value="ATPase domain of HSP90 chaperone/DNA topoisomerase II/histidine kinase"/>
    <property type="match status" value="1"/>
</dbReference>
<keyword evidence="4" id="KW-0547">Nucleotide-binding</keyword>
<keyword evidence="1" id="KW-0723">Serine/threonine-protein kinase</keyword>
<dbReference type="GO" id="GO:0005524">
    <property type="term" value="F:ATP binding"/>
    <property type="evidence" value="ECO:0007669"/>
    <property type="project" value="UniProtKB-KW"/>
</dbReference>
<evidence type="ECO:0000313" key="4">
    <source>
        <dbReference type="EMBL" id="WCO66264.1"/>
    </source>
</evidence>
<accession>A0AAF0BVD0</accession>
<dbReference type="Gene3D" id="3.30.565.10">
    <property type="entry name" value="Histidine kinase-like ATPase, C-terminal domain"/>
    <property type="match status" value="1"/>
</dbReference>
<dbReference type="CDD" id="cd16936">
    <property type="entry name" value="HATPase_RsbW-like"/>
    <property type="match status" value="1"/>
</dbReference>
<protein>
    <submittedName>
        <fullName evidence="4">ATP-binding protein</fullName>
    </submittedName>
</protein>
<keyword evidence="1" id="KW-0418">Kinase</keyword>
<dbReference type="InterPro" id="IPR050267">
    <property type="entry name" value="Anti-sigma-factor_SerPK"/>
</dbReference>
<keyword evidence="5" id="KW-1185">Reference proteome</keyword>
<organism evidence="4 5">
    <name type="scientific">Iamia majanohamensis</name>
    <dbReference type="NCBI Taxonomy" id="467976"/>
    <lineage>
        <taxon>Bacteria</taxon>
        <taxon>Bacillati</taxon>
        <taxon>Actinomycetota</taxon>
        <taxon>Acidimicrobiia</taxon>
        <taxon>Acidimicrobiales</taxon>
        <taxon>Iamiaceae</taxon>
        <taxon>Iamia</taxon>
    </lineage>
</organism>
<dbReference type="AlphaFoldDB" id="A0AAF0BVD0"/>
<evidence type="ECO:0000256" key="1">
    <source>
        <dbReference type="ARBA" id="ARBA00022527"/>
    </source>
</evidence>
<dbReference type="InterPro" id="IPR036890">
    <property type="entry name" value="HATPase_C_sf"/>
</dbReference>
<dbReference type="GO" id="GO:0004674">
    <property type="term" value="F:protein serine/threonine kinase activity"/>
    <property type="evidence" value="ECO:0007669"/>
    <property type="project" value="UniProtKB-KW"/>
</dbReference>
<evidence type="ECO:0000256" key="2">
    <source>
        <dbReference type="SAM" id="MobiDB-lite"/>
    </source>
</evidence>
<name>A0AAF0BVD0_9ACTN</name>
<dbReference type="PANTHER" id="PTHR35526">
    <property type="entry name" value="ANTI-SIGMA-F FACTOR RSBW-RELATED"/>
    <property type="match status" value="1"/>
</dbReference>
<dbReference type="EMBL" id="CP116942">
    <property type="protein sequence ID" value="WCO66264.1"/>
    <property type="molecule type" value="Genomic_DNA"/>
</dbReference>
<dbReference type="Pfam" id="PF13581">
    <property type="entry name" value="HATPase_c_2"/>
    <property type="match status" value="1"/>
</dbReference>
<dbReference type="Proteomes" id="UP001216390">
    <property type="component" value="Chromosome"/>
</dbReference>
<feature type="region of interest" description="Disordered" evidence="2">
    <location>
        <begin position="253"/>
        <end position="274"/>
    </location>
</feature>
<evidence type="ECO:0000259" key="3">
    <source>
        <dbReference type="Pfam" id="PF13581"/>
    </source>
</evidence>